<feature type="transmembrane region" description="Helical" evidence="1">
    <location>
        <begin position="48"/>
        <end position="70"/>
    </location>
</feature>
<dbReference type="KEGG" id="sshi:J5U23_01532"/>
<proteinExistence type="predicted"/>
<organism evidence="2 3">
    <name type="scientific">Saccharolobus shibatae (strain ATCC 51178 / DSM 5389 / JCM 8931 / NBRC 15437 / B12)</name>
    <name type="common">Sulfolobus shibatae</name>
    <dbReference type="NCBI Taxonomy" id="523848"/>
    <lineage>
        <taxon>Archaea</taxon>
        <taxon>Thermoproteota</taxon>
        <taxon>Thermoprotei</taxon>
        <taxon>Sulfolobales</taxon>
        <taxon>Sulfolobaceae</taxon>
        <taxon>Saccharolobus</taxon>
    </lineage>
</organism>
<dbReference type="RefSeq" id="WP_218267433.1">
    <property type="nucleotide sequence ID" value="NZ_CP077717.1"/>
</dbReference>
<dbReference type="OrthoDB" id="43910at2157"/>
<evidence type="ECO:0000256" key="1">
    <source>
        <dbReference type="SAM" id="Phobius"/>
    </source>
</evidence>
<name>A0A8F5GT79_SACSH</name>
<feature type="transmembrane region" description="Helical" evidence="1">
    <location>
        <begin position="133"/>
        <end position="153"/>
    </location>
</feature>
<feature type="transmembrane region" description="Helical" evidence="1">
    <location>
        <begin position="76"/>
        <end position="96"/>
    </location>
</feature>
<evidence type="ECO:0000313" key="3">
    <source>
        <dbReference type="Proteomes" id="UP000694018"/>
    </source>
</evidence>
<accession>A0A8F5GT79</accession>
<reference evidence="2" key="1">
    <citation type="journal article" date="2021" name="Environ. Microbiol.">
        <title>New insights into the diversity and evolution of the archaeal mobilome from three complete genomes of Saccharolobus shibatae.</title>
        <authorList>
            <person name="Medvedeva S."/>
            <person name="Brandt D."/>
            <person name="Cvirkaite-Krupovic V."/>
            <person name="Liu Y."/>
            <person name="Severinov K."/>
            <person name="Ishino S."/>
            <person name="Ishino Y."/>
            <person name="Prangishvili D."/>
            <person name="Kalinowski J."/>
            <person name="Krupovic M."/>
        </authorList>
    </citation>
    <scope>NUCLEOTIDE SEQUENCE</scope>
    <source>
        <strain evidence="2">B12</strain>
    </source>
</reference>
<keyword evidence="1" id="KW-0812">Transmembrane</keyword>
<dbReference type="EMBL" id="CP077717">
    <property type="protein sequence ID" value="QXJ28663.1"/>
    <property type="molecule type" value="Genomic_DNA"/>
</dbReference>
<dbReference type="GeneID" id="65563100"/>
<evidence type="ECO:0008006" key="4">
    <source>
        <dbReference type="Google" id="ProtNLM"/>
    </source>
</evidence>
<keyword evidence="1" id="KW-0472">Membrane</keyword>
<protein>
    <recommendedName>
        <fullName evidence="4">DUF1616 domain-containing protein</fullName>
    </recommendedName>
</protein>
<keyword evidence="1" id="KW-1133">Transmembrane helix</keyword>
<evidence type="ECO:0000313" key="2">
    <source>
        <dbReference type="EMBL" id="QXJ28663.1"/>
    </source>
</evidence>
<dbReference type="AlphaFoldDB" id="A0A8F5GT79"/>
<feature type="transmembrane region" description="Helical" evidence="1">
    <location>
        <begin position="108"/>
        <end position="127"/>
    </location>
</feature>
<sequence length="159" mass="18116">MMVMQRREVETSRTVEQMVNELINKGYTEIEAIKIIHDKYEIDNKLDFTSIIIHISSLILILSLFNSSIFVISLKIILGIFYSTFFIGYTALRMFYPKELKQLSSLHTLGISLGTSFAIIAMIGLLLNFTIGITSYTGILGIVILTEIFNTIYNLRGYK</sequence>
<dbReference type="Proteomes" id="UP000694018">
    <property type="component" value="Chromosome"/>
</dbReference>
<gene>
    <name evidence="2" type="ORF">J5U23_01532</name>
</gene>